<dbReference type="PANTHER" id="PTHR33577:SF9">
    <property type="entry name" value="PEROXIDASE STCC"/>
    <property type="match status" value="1"/>
</dbReference>
<gene>
    <name evidence="10" type="ORF">OH76DRAFT_727695</name>
</gene>
<feature type="region of interest" description="Disordered" evidence="8">
    <location>
        <begin position="228"/>
        <end position="287"/>
    </location>
</feature>
<feature type="compositionally biased region" description="Low complexity" evidence="8">
    <location>
        <begin position="141"/>
        <end position="162"/>
    </location>
</feature>
<feature type="domain" description="Heme haloperoxidase family profile" evidence="9">
    <location>
        <begin position="16"/>
        <end position="335"/>
    </location>
</feature>
<name>A0A371D595_9APHY</name>
<keyword evidence="5" id="KW-0560">Oxidoreductase</keyword>
<evidence type="ECO:0000256" key="6">
    <source>
        <dbReference type="ARBA" id="ARBA00023004"/>
    </source>
</evidence>
<evidence type="ECO:0000256" key="8">
    <source>
        <dbReference type="SAM" id="MobiDB-lite"/>
    </source>
</evidence>
<keyword evidence="4" id="KW-0479">Metal-binding</keyword>
<dbReference type="OrthoDB" id="407298at2759"/>
<comment type="cofactor">
    <cofactor evidence="1">
        <name>heme b</name>
        <dbReference type="ChEBI" id="CHEBI:60344"/>
    </cofactor>
</comment>
<dbReference type="EMBL" id="KZ857417">
    <property type="protein sequence ID" value="RDX47672.1"/>
    <property type="molecule type" value="Genomic_DNA"/>
</dbReference>
<dbReference type="InterPro" id="IPR000028">
    <property type="entry name" value="Chloroperoxidase"/>
</dbReference>
<evidence type="ECO:0000256" key="5">
    <source>
        <dbReference type="ARBA" id="ARBA00023002"/>
    </source>
</evidence>
<feature type="compositionally biased region" description="Basic and acidic residues" evidence="8">
    <location>
        <begin position="163"/>
        <end position="175"/>
    </location>
</feature>
<keyword evidence="2" id="KW-0575">Peroxidase</keyword>
<proteinExistence type="inferred from homology"/>
<evidence type="ECO:0000256" key="2">
    <source>
        <dbReference type="ARBA" id="ARBA00022559"/>
    </source>
</evidence>
<evidence type="ECO:0000259" key="9">
    <source>
        <dbReference type="PROSITE" id="PS51405"/>
    </source>
</evidence>
<dbReference type="AlphaFoldDB" id="A0A371D595"/>
<dbReference type="GO" id="GO:0046872">
    <property type="term" value="F:metal ion binding"/>
    <property type="evidence" value="ECO:0007669"/>
    <property type="project" value="UniProtKB-KW"/>
</dbReference>
<evidence type="ECO:0000256" key="3">
    <source>
        <dbReference type="ARBA" id="ARBA00022617"/>
    </source>
</evidence>
<feature type="compositionally biased region" description="Polar residues" evidence="8">
    <location>
        <begin position="232"/>
        <end position="243"/>
    </location>
</feature>
<comment type="similarity">
    <text evidence="7">Belongs to the chloroperoxidase family.</text>
</comment>
<evidence type="ECO:0000256" key="7">
    <source>
        <dbReference type="ARBA" id="ARBA00025795"/>
    </source>
</evidence>
<dbReference type="SUPFAM" id="SSF47571">
    <property type="entry name" value="Cloroperoxidase"/>
    <property type="match status" value="1"/>
</dbReference>
<evidence type="ECO:0000256" key="4">
    <source>
        <dbReference type="ARBA" id="ARBA00022723"/>
    </source>
</evidence>
<protein>
    <submittedName>
        <fullName evidence="10">Cloroperoxidase</fullName>
    </submittedName>
</protein>
<dbReference type="Gene3D" id="1.10.489.10">
    <property type="entry name" value="Chloroperoxidase-like"/>
    <property type="match status" value="1"/>
</dbReference>
<dbReference type="Pfam" id="PF01328">
    <property type="entry name" value="Peroxidase_2"/>
    <property type="match status" value="1"/>
</dbReference>
<dbReference type="Proteomes" id="UP000256964">
    <property type="component" value="Unassembled WGS sequence"/>
</dbReference>
<evidence type="ECO:0000313" key="10">
    <source>
        <dbReference type="EMBL" id="RDX47672.1"/>
    </source>
</evidence>
<organism evidence="10 11">
    <name type="scientific">Lentinus brumalis</name>
    <dbReference type="NCBI Taxonomy" id="2498619"/>
    <lineage>
        <taxon>Eukaryota</taxon>
        <taxon>Fungi</taxon>
        <taxon>Dikarya</taxon>
        <taxon>Basidiomycota</taxon>
        <taxon>Agaricomycotina</taxon>
        <taxon>Agaricomycetes</taxon>
        <taxon>Polyporales</taxon>
        <taxon>Polyporaceae</taxon>
        <taxon>Lentinus</taxon>
    </lineage>
</organism>
<evidence type="ECO:0000313" key="11">
    <source>
        <dbReference type="Proteomes" id="UP000256964"/>
    </source>
</evidence>
<dbReference type="PROSITE" id="PS51405">
    <property type="entry name" value="HEME_HALOPEROXIDASE"/>
    <property type="match status" value="1"/>
</dbReference>
<reference evidence="10 11" key="1">
    <citation type="journal article" date="2018" name="Biotechnol. Biofuels">
        <title>Integrative visual omics of the white-rot fungus Polyporus brumalis exposes the biotechnological potential of its oxidative enzymes for delignifying raw plant biomass.</title>
        <authorList>
            <person name="Miyauchi S."/>
            <person name="Rancon A."/>
            <person name="Drula E."/>
            <person name="Hage H."/>
            <person name="Chaduli D."/>
            <person name="Favel A."/>
            <person name="Grisel S."/>
            <person name="Henrissat B."/>
            <person name="Herpoel-Gimbert I."/>
            <person name="Ruiz-Duenas F.J."/>
            <person name="Chevret D."/>
            <person name="Hainaut M."/>
            <person name="Lin J."/>
            <person name="Wang M."/>
            <person name="Pangilinan J."/>
            <person name="Lipzen A."/>
            <person name="Lesage-Meessen L."/>
            <person name="Navarro D."/>
            <person name="Riley R."/>
            <person name="Grigoriev I.V."/>
            <person name="Zhou S."/>
            <person name="Raouche S."/>
            <person name="Rosso M.N."/>
        </authorList>
    </citation>
    <scope>NUCLEOTIDE SEQUENCE [LARGE SCALE GENOMIC DNA]</scope>
    <source>
        <strain evidence="10 11">BRFM 1820</strain>
    </source>
</reference>
<evidence type="ECO:0000256" key="1">
    <source>
        <dbReference type="ARBA" id="ARBA00001970"/>
    </source>
</evidence>
<accession>A0A371D595</accession>
<keyword evidence="11" id="KW-1185">Reference proteome</keyword>
<sequence>MSGRTRRPTMPPSVDDTHCYVAPDTSDSRSPCPALNALANHGYLPHDGRSITTSQLISALRNVYHISLPLATGLTLGGVALCGRWSGIRRVLDLHGLARHNTIEHDGSLVHDDALSPDALYAPAEVDDTLLHQLLSAGSHSNATDSASSHSSSDADSESSQYSDEREDRERARERAWREGSLTLEQLCRAQIARWRRARPLDGFHTTLAKGEVALLFSVLGVREDVGAGGASANTSTVANSCPTLGLGHSDELRLDESPRSKNKNTSAPASVPGEQSDGVAEVPIGRPPAALDRRDAVVVPKRFVAQWMGEERLPEGWQRPHSVIGVSVIHALLKEIGKLEAPMLEQQKATAAEKVDAVVEANGDVAVVHG</sequence>
<feature type="region of interest" description="Disordered" evidence="8">
    <location>
        <begin position="141"/>
        <end position="175"/>
    </location>
</feature>
<keyword evidence="3" id="KW-0349">Heme</keyword>
<dbReference type="STRING" id="139420.A0A371D595"/>
<keyword evidence="6" id="KW-0408">Iron</keyword>
<dbReference type="GO" id="GO:0004601">
    <property type="term" value="F:peroxidase activity"/>
    <property type="evidence" value="ECO:0007669"/>
    <property type="project" value="UniProtKB-KW"/>
</dbReference>
<dbReference type="PANTHER" id="PTHR33577">
    <property type="entry name" value="STERIGMATOCYSTIN BIOSYNTHESIS PEROXIDASE STCC-RELATED"/>
    <property type="match status" value="1"/>
</dbReference>
<feature type="compositionally biased region" description="Basic and acidic residues" evidence="8">
    <location>
        <begin position="249"/>
        <end position="260"/>
    </location>
</feature>
<dbReference type="InterPro" id="IPR036851">
    <property type="entry name" value="Chloroperoxidase-like_sf"/>
</dbReference>